<sequence length="666" mass="74948">MAGGHMIGLSILRQNFLQRTRVAALGAACANVLNKHGVDRKWTHVRGYVAQFRQNKRRIREKVIARFERQRELCRNAPKPAVSDPLPAVVWTSADHAKATPQLRARSLLTIEKLKVEATHEDKFLCGRVALDDSFQSSKYSYLLLEDIKGGIVPVCFPNMQKIFTKGQSLAIVDPFYQIAADGVPTIRVRQLQEIIAWKYPHFSSEWKDLGNRLAQQGDWRLAVLSYEKALAARDFNPLVQAISFLYDRIASCEYEIARMERRRRGLPLTTDDTPDAEQEYPESDAEELSKVHDKGGAELAQPSTSQNGSDTPEKTEEKSGTSDDAQQKDGEASMAPEPAASAKQGEPTREQASASVGYPGHREQEMNQVSASSDRAREKEPGIQDAPAGENSAGQKFERIKKEAEEKEVTVFKHVAVCFAGTATQLDRENTQKFDRLLDCLRQARLNGEYNHVLGEGLDNASDFDMDKGLVGLSAWSDCWVDWSSIPAFPKGHGKLVAHFDWDGHRARAEKLLKHGLYETAKQEFMYELARRFEGPVRQTAILLSNLALAYEMEHIYGAALLYSTVSCMLDKEYIKPWLRRSRMLAAFGMHAKAREWLREVCTQVQASNHSWPAKDTFVQLCSSEIPRLKEREHADNERLKRRTVRGRARAAPEPEPEANPGNSA</sequence>
<name>A0A5J4YIP3_PORPP</name>
<keyword evidence="3" id="KW-1185">Reference proteome</keyword>
<dbReference type="InterPro" id="IPR011990">
    <property type="entry name" value="TPR-like_helical_dom_sf"/>
</dbReference>
<feature type="compositionally biased region" description="Basic residues" evidence="1">
    <location>
        <begin position="641"/>
        <end position="650"/>
    </location>
</feature>
<feature type="compositionally biased region" description="Polar residues" evidence="1">
    <location>
        <begin position="302"/>
        <end position="311"/>
    </location>
</feature>
<evidence type="ECO:0000313" key="3">
    <source>
        <dbReference type="Proteomes" id="UP000324585"/>
    </source>
</evidence>
<accession>A0A5J4YIP3</accession>
<feature type="compositionally biased region" description="Acidic residues" evidence="1">
    <location>
        <begin position="273"/>
        <end position="287"/>
    </location>
</feature>
<feature type="region of interest" description="Disordered" evidence="1">
    <location>
        <begin position="633"/>
        <end position="666"/>
    </location>
</feature>
<evidence type="ECO:0000313" key="2">
    <source>
        <dbReference type="EMBL" id="KAA8491108.1"/>
    </source>
</evidence>
<organism evidence="2 3">
    <name type="scientific">Porphyridium purpureum</name>
    <name type="common">Red alga</name>
    <name type="synonym">Porphyridium cruentum</name>
    <dbReference type="NCBI Taxonomy" id="35688"/>
    <lineage>
        <taxon>Eukaryota</taxon>
        <taxon>Rhodophyta</taxon>
        <taxon>Bangiophyceae</taxon>
        <taxon>Porphyridiales</taxon>
        <taxon>Porphyridiaceae</taxon>
        <taxon>Porphyridium</taxon>
    </lineage>
</organism>
<feature type="compositionally biased region" description="Basic and acidic residues" evidence="1">
    <location>
        <begin position="288"/>
        <end position="297"/>
    </location>
</feature>
<evidence type="ECO:0000256" key="1">
    <source>
        <dbReference type="SAM" id="MobiDB-lite"/>
    </source>
</evidence>
<dbReference type="Gene3D" id="1.25.40.10">
    <property type="entry name" value="Tetratricopeptide repeat domain"/>
    <property type="match status" value="1"/>
</dbReference>
<protein>
    <submittedName>
        <fullName evidence="2">Uncharacterized protein</fullName>
    </submittedName>
</protein>
<gene>
    <name evidence="2" type="ORF">FVE85_4525</name>
</gene>
<dbReference type="Proteomes" id="UP000324585">
    <property type="component" value="Unassembled WGS sequence"/>
</dbReference>
<reference evidence="3" key="1">
    <citation type="journal article" date="2019" name="Nat. Commun.">
        <title>Expansion of phycobilisome linker gene families in mesophilic red algae.</title>
        <authorList>
            <person name="Lee J."/>
            <person name="Kim D."/>
            <person name="Bhattacharya D."/>
            <person name="Yoon H.S."/>
        </authorList>
    </citation>
    <scope>NUCLEOTIDE SEQUENCE [LARGE SCALE GENOMIC DNA]</scope>
    <source>
        <strain evidence="3">CCMP 1328</strain>
    </source>
</reference>
<dbReference type="SUPFAM" id="SSF48452">
    <property type="entry name" value="TPR-like"/>
    <property type="match status" value="1"/>
</dbReference>
<dbReference type="EMBL" id="VRMN01000016">
    <property type="protein sequence ID" value="KAA8491108.1"/>
    <property type="molecule type" value="Genomic_DNA"/>
</dbReference>
<feature type="compositionally biased region" description="Low complexity" evidence="1">
    <location>
        <begin position="333"/>
        <end position="343"/>
    </location>
</feature>
<dbReference type="OrthoDB" id="551739at2759"/>
<feature type="compositionally biased region" description="Basic and acidic residues" evidence="1">
    <location>
        <begin position="312"/>
        <end position="332"/>
    </location>
</feature>
<comment type="caution">
    <text evidence="2">The sequence shown here is derived from an EMBL/GenBank/DDBJ whole genome shotgun (WGS) entry which is preliminary data.</text>
</comment>
<proteinExistence type="predicted"/>
<feature type="region of interest" description="Disordered" evidence="1">
    <location>
        <begin position="267"/>
        <end position="396"/>
    </location>
</feature>
<dbReference type="AlphaFoldDB" id="A0A5J4YIP3"/>